<dbReference type="Gene3D" id="3.40.630.30">
    <property type="match status" value="1"/>
</dbReference>
<accession>A0A6A6IFJ8</accession>
<organism evidence="1 2">
    <name type="scientific">Trematosphaeria pertusa</name>
    <dbReference type="NCBI Taxonomy" id="390896"/>
    <lineage>
        <taxon>Eukaryota</taxon>
        <taxon>Fungi</taxon>
        <taxon>Dikarya</taxon>
        <taxon>Ascomycota</taxon>
        <taxon>Pezizomycotina</taxon>
        <taxon>Dothideomycetes</taxon>
        <taxon>Pleosporomycetidae</taxon>
        <taxon>Pleosporales</taxon>
        <taxon>Massarineae</taxon>
        <taxon>Trematosphaeriaceae</taxon>
        <taxon>Trematosphaeria</taxon>
    </lineage>
</organism>
<keyword evidence="2" id="KW-1185">Reference proteome</keyword>
<proteinExistence type="predicted"/>
<reference evidence="1" key="1">
    <citation type="journal article" date="2020" name="Stud. Mycol.">
        <title>101 Dothideomycetes genomes: a test case for predicting lifestyles and emergence of pathogens.</title>
        <authorList>
            <person name="Haridas S."/>
            <person name="Albert R."/>
            <person name="Binder M."/>
            <person name="Bloem J."/>
            <person name="Labutti K."/>
            <person name="Salamov A."/>
            <person name="Andreopoulos B."/>
            <person name="Baker S."/>
            <person name="Barry K."/>
            <person name="Bills G."/>
            <person name="Bluhm B."/>
            <person name="Cannon C."/>
            <person name="Castanera R."/>
            <person name="Culley D."/>
            <person name="Daum C."/>
            <person name="Ezra D."/>
            <person name="Gonzalez J."/>
            <person name="Henrissat B."/>
            <person name="Kuo A."/>
            <person name="Liang C."/>
            <person name="Lipzen A."/>
            <person name="Lutzoni F."/>
            <person name="Magnuson J."/>
            <person name="Mondo S."/>
            <person name="Nolan M."/>
            <person name="Ohm R."/>
            <person name="Pangilinan J."/>
            <person name="Park H.-J."/>
            <person name="Ramirez L."/>
            <person name="Alfaro M."/>
            <person name="Sun H."/>
            <person name="Tritt A."/>
            <person name="Yoshinaga Y."/>
            <person name="Zwiers L.-H."/>
            <person name="Turgeon B."/>
            <person name="Goodwin S."/>
            <person name="Spatafora J."/>
            <person name="Crous P."/>
            <person name="Grigoriev I."/>
        </authorList>
    </citation>
    <scope>NUCLEOTIDE SEQUENCE</scope>
    <source>
        <strain evidence="1">CBS 122368</strain>
    </source>
</reference>
<dbReference type="AlphaFoldDB" id="A0A6A6IFJ8"/>
<dbReference type="PANTHER" id="PTHR42791:SF14">
    <property type="entry name" value="N-ACETYLTRANSFERASE DOMAIN-CONTAINING PROTEIN"/>
    <property type="match status" value="1"/>
</dbReference>
<dbReference type="EMBL" id="ML987196">
    <property type="protein sequence ID" value="KAF2248300.1"/>
    <property type="molecule type" value="Genomic_DNA"/>
</dbReference>
<dbReference type="PANTHER" id="PTHR42791">
    <property type="entry name" value="GNAT FAMILY ACETYLTRANSFERASE"/>
    <property type="match status" value="1"/>
</dbReference>
<evidence type="ECO:0000313" key="2">
    <source>
        <dbReference type="Proteomes" id="UP000800094"/>
    </source>
</evidence>
<dbReference type="SUPFAM" id="SSF55729">
    <property type="entry name" value="Acyl-CoA N-acyltransferases (Nat)"/>
    <property type="match status" value="1"/>
</dbReference>
<dbReference type="InterPro" id="IPR016181">
    <property type="entry name" value="Acyl_CoA_acyltransferase"/>
</dbReference>
<dbReference type="Proteomes" id="UP000800094">
    <property type="component" value="Unassembled WGS sequence"/>
</dbReference>
<sequence>MPLKFGLCTDADMPRAFEIFSLAFGHEHAYGDAVWPRHDTPAGRAAGAERLLLAKQHQPHARFCKVVDTETGEMIGFAKWDVYDGFVPEVVTEMPAQYYRDEGEKKYADYMWYEFTRRRWEAVRESGGRIVSLDLTCVDPKHHRRGAGPLFLQYGVGIADELGVDAVVEATRMGRFLYEKFGFEILEDVTIENPPEQAGQKEQFIHWMRRYQKKTTP</sequence>
<dbReference type="GeneID" id="54584374"/>
<evidence type="ECO:0000313" key="1">
    <source>
        <dbReference type="EMBL" id="KAF2248300.1"/>
    </source>
</evidence>
<protein>
    <submittedName>
        <fullName evidence="1">Uncharacterized protein</fullName>
    </submittedName>
</protein>
<gene>
    <name evidence="1" type="ORF">BU26DRAFT_531646</name>
</gene>
<name>A0A6A6IFJ8_9PLEO</name>
<dbReference type="OrthoDB" id="4738875at2759"/>
<dbReference type="InterPro" id="IPR052523">
    <property type="entry name" value="Trichothecene_AcTrans"/>
</dbReference>
<dbReference type="RefSeq" id="XP_033683304.1">
    <property type="nucleotide sequence ID" value="XM_033831044.1"/>
</dbReference>